<evidence type="ECO:0000313" key="5">
    <source>
        <dbReference type="EMBL" id="KDQ17158.1"/>
    </source>
</evidence>
<dbReference type="PROSITE" id="PS50297">
    <property type="entry name" value="ANK_REP_REGION"/>
    <property type="match status" value="1"/>
</dbReference>
<keyword evidence="1" id="KW-0677">Repeat</keyword>
<feature type="repeat" description="ANK" evidence="3">
    <location>
        <begin position="214"/>
        <end position="250"/>
    </location>
</feature>
<reference evidence="6" key="1">
    <citation type="journal article" date="2014" name="Proc. Natl. Acad. Sci. U.S.A.">
        <title>Extensive sampling of basidiomycete genomes demonstrates inadequacy of the white-rot/brown-rot paradigm for wood decay fungi.</title>
        <authorList>
            <person name="Riley R."/>
            <person name="Salamov A.A."/>
            <person name="Brown D.W."/>
            <person name="Nagy L.G."/>
            <person name="Floudas D."/>
            <person name="Held B.W."/>
            <person name="Levasseur A."/>
            <person name="Lombard V."/>
            <person name="Morin E."/>
            <person name="Otillar R."/>
            <person name="Lindquist E.A."/>
            <person name="Sun H."/>
            <person name="LaButti K.M."/>
            <person name="Schmutz J."/>
            <person name="Jabbour D."/>
            <person name="Luo H."/>
            <person name="Baker S.E."/>
            <person name="Pisabarro A.G."/>
            <person name="Walton J.D."/>
            <person name="Blanchette R.A."/>
            <person name="Henrissat B."/>
            <person name="Martin F."/>
            <person name="Cullen D."/>
            <person name="Hibbett D.S."/>
            <person name="Grigoriev I.V."/>
        </authorList>
    </citation>
    <scope>NUCLEOTIDE SEQUENCE [LARGE SCALE GENOMIC DNA]</scope>
    <source>
        <strain evidence="6">FD-172 SS1</strain>
    </source>
</reference>
<dbReference type="Pfam" id="PF13637">
    <property type="entry name" value="Ank_4"/>
    <property type="match status" value="2"/>
</dbReference>
<feature type="domain" description="Protein kinase" evidence="4">
    <location>
        <begin position="470"/>
        <end position="730"/>
    </location>
</feature>
<dbReference type="InterPro" id="IPR036770">
    <property type="entry name" value="Ankyrin_rpt-contain_sf"/>
</dbReference>
<dbReference type="Gene3D" id="1.10.510.10">
    <property type="entry name" value="Transferase(Phosphotransferase) domain 1"/>
    <property type="match status" value="1"/>
</dbReference>
<dbReference type="HOGENOM" id="CLU_000288_7_25_1"/>
<evidence type="ECO:0000256" key="1">
    <source>
        <dbReference type="ARBA" id="ARBA00022737"/>
    </source>
</evidence>
<feature type="repeat" description="ANK" evidence="3">
    <location>
        <begin position="31"/>
        <end position="63"/>
    </location>
</feature>
<dbReference type="SMART" id="SM00248">
    <property type="entry name" value="ANK"/>
    <property type="match status" value="8"/>
</dbReference>
<dbReference type="PROSITE" id="PS50088">
    <property type="entry name" value="ANK_REPEAT"/>
    <property type="match status" value="6"/>
</dbReference>
<dbReference type="PANTHER" id="PTHR24171">
    <property type="entry name" value="ANKYRIN REPEAT DOMAIN-CONTAINING PROTEIN 39-RELATED"/>
    <property type="match status" value="1"/>
</dbReference>
<evidence type="ECO:0000256" key="2">
    <source>
        <dbReference type="ARBA" id="ARBA00023043"/>
    </source>
</evidence>
<protein>
    <recommendedName>
        <fullName evidence="4">Protein kinase domain-containing protein</fullName>
    </recommendedName>
</protein>
<organism evidence="5 6">
    <name type="scientific">Botryobasidium botryosum (strain FD-172 SS1)</name>
    <dbReference type="NCBI Taxonomy" id="930990"/>
    <lineage>
        <taxon>Eukaryota</taxon>
        <taxon>Fungi</taxon>
        <taxon>Dikarya</taxon>
        <taxon>Basidiomycota</taxon>
        <taxon>Agaricomycotina</taxon>
        <taxon>Agaricomycetes</taxon>
        <taxon>Cantharellales</taxon>
        <taxon>Botryobasidiaceae</taxon>
        <taxon>Botryobasidium</taxon>
    </lineage>
</organism>
<sequence>MNDFIPTDVQLGHLDRMLNGKDNDINDEDSNGRTRLRRAVGWPDLAIVRLLVSHDVDIHAKDKDGRQLLHHAAYWSQAGTVPGSFDSRPSIMQVLLDAGADLYAEDNYGDTPLSLACKHGRASSVRFLLEQYTKQQLTLKETTTSTNGYSAIPGYIVDFLKSGEESEAVAALLKQRDDFDSGNVLLHRAAWLGCPTAVITLLKAGANPNSSGKQNFRPLHFAAELMSHQDGEIAISALINMGAKLDERNESGYTPLIVAASNGSPAAVRLLLNKGADPSIRGADGYGPLHYAFALMGRPESHGIIAALVGRGADVNAVGNDGMTPLLRAAFRGSTAAVQSLQDAGAIPMTWIRFDSDLVKLAAELMRDGDAACAATIGVILEGGTTAEDKSKLATALIKFGVSIRSFPFLEMLADKGRLPILSIMKTLREEMISLLPADPSEHLSLLAKLYSSFGIYPWEPSFHECEVEKTDVVPSAEGGFGECWKGMFLAYQKVAMKCSLERVPSDAAKRRAMREIGVWQRLQHPNVLPFIGLHIQGSKIYMLSPWMEKGDMHQYLKVAPNADRPQLLLQIAHGLRYLHMNDPVVIHGDLKCANIFISEAGVARLADFGLSHLAIQGGNEKNSDAWHNGGNPRWQAPELLKAKNYKEAERTTASDMFAFGRVIVEAFTGDVPFASTYRNAVVDLVRKGTLPDRPAHPQLDDRMWELMKDCSHYLPARRPSAQTVIFRLIAPAGYQPESPAAGFRLNVARAFNGTYR</sequence>
<accession>A0A067MN09</accession>
<evidence type="ECO:0000313" key="6">
    <source>
        <dbReference type="Proteomes" id="UP000027195"/>
    </source>
</evidence>
<gene>
    <name evidence="5" type="ORF">BOTBODRAFT_598930</name>
</gene>
<dbReference type="InterPro" id="IPR011009">
    <property type="entry name" value="Kinase-like_dom_sf"/>
</dbReference>
<feature type="repeat" description="ANK" evidence="3">
    <location>
        <begin position="251"/>
        <end position="283"/>
    </location>
</feature>
<dbReference type="InterPro" id="IPR001245">
    <property type="entry name" value="Ser-Thr/Tyr_kinase_cat_dom"/>
</dbReference>
<dbReference type="OrthoDB" id="426293at2759"/>
<dbReference type="InterPro" id="IPR000719">
    <property type="entry name" value="Prot_kinase_dom"/>
</dbReference>
<feature type="repeat" description="ANK" evidence="3">
    <location>
        <begin position="181"/>
        <end position="213"/>
    </location>
</feature>
<feature type="repeat" description="ANK" evidence="3">
    <location>
        <begin position="284"/>
        <end position="320"/>
    </location>
</feature>
<dbReference type="SUPFAM" id="SSF48403">
    <property type="entry name" value="Ankyrin repeat"/>
    <property type="match status" value="1"/>
</dbReference>
<dbReference type="PROSITE" id="PS50011">
    <property type="entry name" value="PROTEIN_KINASE_DOM"/>
    <property type="match status" value="1"/>
</dbReference>
<dbReference type="AlphaFoldDB" id="A0A067MN09"/>
<dbReference type="SMART" id="SM00220">
    <property type="entry name" value="S_TKc"/>
    <property type="match status" value="1"/>
</dbReference>
<evidence type="ECO:0000259" key="4">
    <source>
        <dbReference type="PROSITE" id="PS50011"/>
    </source>
</evidence>
<dbReference type="Pfam" id="PF00023">
    <property type="entry name" value="Ank"/>
    <property type="match status" value="1"/>
</dbReference>
<keyword evidence="6" id="KW-1185">Reference proteome</keyword>
<dbReference type="Pfam" id="PF07714">
    <property type="entry name" value="PK_Tyr_Ser-Thr"/>
    <property type="match status" value="1"/>
</dbReference>
<dbReference type="PANTHER" id="PTHR24171:SF9">
    <property type="entry name" value="ANKYRIN REPEAT DOMAIN-CONTAINING PROTEIN 39"/>
    <property type="match status" value="1"/>
</dbReference>
<dbReference type="Pfam" id="PF12796">
    <property type="entry name" value="Ank_2"/>
    <property type="match status" value="1"/>
</dbReference>
<evidence type="ECO:0000256" key="3">
    <source>
        <dbReference type="PROSITE-ProRule" id="PRU00023"/>
    </source>
</evidence>
<dbReference type="Gene3D" id="1.25.40.20">
    <property type="entry name" value="Ankyrin repeat-containing domain"/>
    <property type="match status" value="2"/>
</dbReference>
<dbReference type="InterPro" id="IPR008271">
    <property type="entry name" value="Ser/Thr_kinase_AS"/>
</dbReference>
<dbReference type="InParanoid" id="A0A067MN09"/>
<dbReference type="PROSITE" id="PS00108">
    <property type="entry name" value="PROTEIN_KINASE_ST"/>
    <property type="match status" value="1"/>
</dbReference>
<dbReference type="SUPFAM" id="SSF56112">
    <property type="entry name" value="Protein kinase-like (PK-like)"/>
    <property type="match status" value="1"/>
</dbReference>
<dbReference type="STRING" id="930990.A0A067MN09"/>
<keyword evidence="2 3" id="KW-0040">ANK repeat</keyword>
<dbReference type="Proteomes" id="UP000027195">
    <property type="component" value="Unassembled WGS sequence"/>
</dbReference>
<name>A0A067MN09_BOTB1</name>
<dbReference type="EMBL" id="KL198024">
    <property type="protein sequence ID" value="KDQ17158.1"/>
    <property type="molecule type" value="Genomic_DNA"/>
</dbReference>
<dbReference type="InterPro" id="IPR002110">
    <property type="entry name" value="Ankyrin_rpt"/>
</dbReference>
<proteinExistence type="predicted"/>
<dbReference type="GO" id="GO:0004672">
    <property type="term" value="F:protein kinase activity"/>
    <property type="evidence" value="ECO:0007669"/>
    <property type="project" value="InterPro"/>
</dbReference>
<dbReference type="GO" id="GO:0005524">
    <property type="term" value="F:ATP binding"/>
    <property type="evidence" value="ECO:0007669"/>
    <property type="project" value="InterPro"/>
</dbReference>
<feature type="repeat" description="ANK" evidence="3">
    <location>
        <begin position="64"/>
        <end position="107"/>
    </location>
</feature>